<sequence length="110" mass="12586">MLVSRVSLLTSHFSLLISHSEEAPTNPSQVELWGGDLDEHEPRKERVPSCIRIRERKRELVENCTTAQRHNGPSGISGCKRKRKCQARVLVPSRSFEFEFEFSCKNLCGM</sequence>
<evidence type="ECO:0000313" key="2">
    <source>
        <dbReference type="Proteomes" id="UP000313359"/>
    </source>
</evidence>
<protein>
    <submittedName>
        <fullName evidence="1">Uncharacterized protein</fullName>
    </submittedName>
</protein>
<proteinExistence type="predicted"/>
<dbReference type="AlphaFoldDB" id="A0A5C2S8V1"/>
<dbReference type="Proteomes" id="UP000313359">
    <property type="component" value="Unassembled WGS sequence"/>
</dbReference>
<organism evidence="1 2">
    <name type="scientific">Lentinus tigrinus ALCF2SS1-6</name>
    <dbReference type="NCBI Taxonomy" id="1328759"/>
    <lineage>
        <taxon>Eukaryota</taxon>
        <taxon>Fungi</taxon>
        <taxon>Dikarya</taxon>
        <taxon>Basidiomycota</taxon>
        <taxon>Agaricomycotina</taxon>
        <taxon>Agaricomycetes</taxon>
        <taxon>Polyporales</taxon>
        <taxon>Polyporaceae</taxon>
        <taxon>Lentinus</taxon>
    </lineage>
</organism>
<evidence type="ECO:0000313" key="1">
    <source>
        <dbReference type="EMBL" id="RPD57756.1"/>
    </source>
</evidence>
<name>A0A5C2S8V1_9APHY</name>
<dbReference type="EMBL" id="ML122279">
    <property type="protein sequence ID" value="RPD57756.1"/>
    <property type="molecule type" value="Genomic_DNA"/>
</dbReference>
<keyword evidence="2" id="KW-1185">Reference proteome</keyword>
<reference evidence="1" key="1">
    <citation type="journal article" date="2018" name="Genome Biol. Evol.">
        <title>Genomics and development of Lentinus tigrinus, a white-rot wood-decaying mushroom with dimorphic fruiting bodies.</title>
        <authorList>
            <person name="Wu B."/>
            <person name="Xu Z."/>
            <person name="Knudson A."/>
            <person name="Carlson A."/>
            <person name="Chen N."/>
            <person name="Kovaka S."/>
            <person name="LaButti K."/>
            <person name="Lipzen A."/>
            <person name="Pennachio C."/>
            <person name="Riley R."/>
            <person name="Schakwitz W."/>
            <person name="Umezawa K."/>
            <person name="Ohm R.A."/>
            <person name="Grigoriev I.V."/>
            <person name="Nagy L.G."/>
            <person name="Gibbons J."/>
            <person name="Hibbett D."/>
        </authorList>
    </citation>
    <scope>NUCLEOTIDE SEQUENCE [LARGE SCALE GENOMIC DNA]</scope>
    <source>
        <strain evidence="1">ALCF2SS1-6</strain>
    </source>
</reference>
<gene>
    <name evidence="1" type="ORF">L227DRAFT_223169</name>
</gene>
<accession>A0A5C2S8V1</accession>